<evidence type="ECO:0000256" key="2">
    <source>
        <dbReference type="ARBA" id="ARBA00023015"/>
    </source>
</evidence>
<gene>
    <name evidence="7" type="ORF">CQW23_17155</name>
</gene>
<dbReference type="STRING" id="33114.A0A2G2WDE4"/>
<dbReference type="Gene3D" id="3.40.1810.10">
    <property type="entry name" value="Transcription factor, MADS-box"/>
    <property type="match status" value="1"/>
</dbReference>
<dbReference type="InterPro" id="IPR036879">
    <property type="entry name" value="TF_MADSbox_sf"/>
</dbReference>
<dbReference type="EMBL" id="MLFT02000007">
    <property type="protein sequence ID" value="PHT43130.1"/>
    <property type="molecule type" value="Genomic_DNA"/>
</dbReference>
<evidence type="ECO:0000313" key="8">
    <source>
        <dbReference type="Proteomes" id="UP000224567"/>
    </source>
</evidence>
<dbReference type="InterPro" id="IPR050142">
    <property type="entry name" value="MADS-box/MEF2_TF"/>
</dbReference>
<dbReference type="OrthoDB" id="1282926at2759"/>
<dbReference type="SUPFAM" id="SSF55455">
    <property type="entry name" value="SRF-like"/>
    <property type="match status" value="1"/>
</dbReference>
<evidence type="ECO:0000256" key="4">
    <source>
        <dbReference type="ARBA" id="ARBA00023163"/>
    </source>
</evidence>
<proteinExistence type="predicted"/>
<comment type="caution">
    <text evidence="7">The sequence shown here is derived from an EMBL/GenBank/DDBJ whole genome shotgun (WGS) entry which is preliminary data.</text>
</comment>
<dbReference type="AlphaFoldDB" id="A0A2G2WDE4"/>
<dbReference type="PANTHER" id="PTHR48019">
    <property type="entry name" value="SERUM RESPONSE FACTOR HOMOLOG"/>
    <property type="match status" value="1"/>
</dbReference>
<evidence type="ECO:0000256" key="3">
    <source>
        <dbReference type="ARBA" id="ARBA00023125"/>
    </source>
</evidence>
<dbReference type="InterPro" id="IPR002100">
    <property type="entry name" value="TF_MADSbox"/>
</dbReference>
<name>A0A2G2WDE4_CAPBA</name>
<evidence type="ECO:0000259" key="6">
    <source>
        <dbReference type="PROSITE" id="PS50066"/>
    </source>
</evidence>
<dbReference type="SMART" id="SM00432">
    <property type="entry name" value="MADS"/>
    <property type="match status" value="1"/>
</dbReference>
<accession>A0A2G2WDE4</accession>
<feature type="domain" description="MADS-box" evidence="6">
    <location>
        <begin position="63"/>
        <end position="123"/>
    </location>
</feature>
<evidence type="ECO:0000313" key="7">
    <source>
        <dbReference type="EMBL" id="PHT43130.1"/>
    </source>
</evidence>
<keyword evidence="4" id="KW-0804">Transcription</keyword>
<reference evidence="7 8" key="1">
    <citation type="journal article" date="2017" name="Genome Biol.">
        <title>New reference genome sequences of hot pepper reveal the massive evolution of plant disease-resistance genes by retroduplication.</title>
        <authorList>
            <person name="Kim S."/>
            <person name="Park J."/>
            <person name="Yeom S.I."/>
            <person name="Kim Y.M."/>
            <person name="Seo E."/>
            <person name="Kim K.T."/>
            <person name="Kim M.S."/>
            <person name="Lee J.M."/>
            <person name="Cheong K."/>
            <person name="Shin H.S."/>
            <person name="Kim S.B."/>
            <person name="Han K."/>
            <person name="Lee J."/>
            <person name="Park M."/>
            <person name="Lee H.A."/>
            <person name="Lee H.Y."/>
            <person name="Lee Y."/>
            <person name="Oh S."/>
            <person name="Lee J.H."/>
            <person name="Choi E."/>
            <person name="Choi E."/>
            <person name="Lee S.E."/>
            <person name="Jeon J."/>
            <person name="Kim H."/>
            <person name="Choi G."/>
            <person name="Song H."/>
            <person name="Lee J."/>
            <person name="Lee S.C."/>
            <person name="Kwon J.K."/>
            <person name="Lee H.Y."/>
            <person name="Koo N."/>
            <person name="Hong Y."/>
            <person name="Kim R.W."/>
            <person name="Kang W.H."/>
            <person name="Huh J.H."/>
            <person name="Kang B.C."/>
            <person name="Yang T.J."/>
            <person name="Lee Y.H."/>
            <person name="Bennetzen J.L."/>
            <person name="Choi D."/>
        </authorList>
    </citation>
    <scope>NUCLEOTIDE SEQUENCE [LARGE SCALE GENOMIC DNA]</scope>
    <source>
        <strain evidence="8">cv. PBC81</strain>
    </source>
</reference>
<protein>
    <recommendedName>
        <fullName evidence="6">MADS-box domain-containing protein</fullName>
    </recommendedName>
</protein>
<sequence length="223" mass="25316">MKLIQYSNETFPSIFSRLRNTKPRMLRSTDLRRELKIKPKLLTLDGVKENVNQSGGSSLRSSMGRNKLVMKKIEDSTSRQRTYSKHKDSLVKKANELAILCDTDVALLMFSPTGEVTRYSSRGRCYEPQVENISSVQEADAYQEFLLSAMEQIRSQARLLGGEGYLQINENVGVKWLRSTQRLPLLQVMDLHIQSEEPVGDTSCEEIDWIATDRALASGVEQL</sequence>
<dbReference type="Pfam" id="PF00319">
    <property type="entry name" value="SRF-TF"/>
    <property type="match status" value="1"/>
</dbReference>
<dbReference type="CDD" id="cd00120">
    <property type="entry name" value="MADS"/>
    <property type="match status" value="1"/>
</dbReference>
<dbReference type="GO" id="GO:0046983">
    <property type="term" value="F:protein dimerization activity"/>
    <property type="evidence" value="ECO:0007669"/>
    <property type="project" value="InterPro"/>
</dbReference>
<dbReference type="GO" id="GO:0005634">
    <property type="term" value="C:nucleus"/>
    <property type="evidence" value="ECO:0007669"/>
    <property type="project" value="UniProtKB-SubCell"/>
</dbReference>
<keyword evidence="5" id="KW-0539">Nucleus</keyword>
<dbReference type="PRINTS" id="PR00404">
    <property type="entry name" value="MADSDOMAIN"/>
</dbReference>
<evidence type="ECO:0000256" key="5">
    <source>
        <dbReference type="ARBA" id="ARBA00023242"/>
    </source>
</evidence>
<keyword evidence="2" id="KW-0805">Transcription regulation</keyword>
<keyword evidence="3" id="KW-0238">DNA-binding</keyword>
<comment type="subcellular location">
    <subcellularLocation>
        <location evidence="1">Nucleus</location>
    </subcellularLocation>
</comment>
<dbReference type="GO" id="GO:0003677">
    <property type="term" value="F:DNA binding"/>
    <property type="evidence" value="ECO:0007669"/>
    <property type="project" value="UniProtKB-KW"/>
</dbReference>
<dbReference type="PROSITE" id="PS50066">
    <property type="entry name" value="MADS_BOX_2"/>
    <property type="match status" value="1"/>
</dbReference>
<dbReference type="Proteomes" id="UP000224567">
    <property type="component" value="Unassembled WGS sequence"/>
</dbReference>
<organism evidence="7 8">
    <name type="scientific">Capsicum baccatum</name>
    <name type="common">Peruvian pepper</name>
    <dbReference type="NCBI Taxonomy" id="33114"/>
    <lineage>
        <taxon>Eukaryota</taxon>
        <taxon>Viridiplantae</taxon>
        <taxon>Streptophyta</taxon>
        <taxon>Embryophyta</taxon>
        <taxon>Tracheophyta</taxon>
        <taxon>Spermatophyta</taxon>
        <taxon>Magnoliopsida</taxon>
        <taxon>eudicotyledons</taxon>
        <taxon>Gunneridae</taxon>
        <taxon>Pentapetalae</taxon>
        <taxon>asterids</taxon>
        <taxon>lamiids</taxon>
        <taxon>Solanales</taxon>
        <taxon>Solanaceae</taxon>
        <taxon>Solanoideae</taxon>
        <taxon>Capsiceae</taxon>
        <taxon>Capsicum</taxon>
    </lineage>
</organism>
<evidence type="ECO:0000256" key="1">
    <source>
        <dbReference type="ARBA" id="ARBA00004123"/>
    </source>
</evidence>
<keyword evidence="8" id="KW-1185">Reference proteome</keyword>
<reference evidence="8" key="2">
    <citation type="journal article" date="2017" name="J. Anim. Genet.">
        <title>Multiple reference genome sequences of hot pepper reveal the massive evolution of plant disease resistance genes by retroduplication.</title>
        <authorList>
            <person name="Kim S."/>
            <person name="Park J."/>
            <person name="Yeom S.-I."/>
            <person name="Kim Y.-M."/>
            <person name="Seo E."/>
            <person name="Kim K.-T."/>
            <person name="Kim M.-S."/>
            <person name="Lee J.M."/>
            <person name="Cheong K."/>
            <person name="Shin H.-S."/>
            <person name="Kim S.-B."/>
            <person name="Han K."/>
            <person name="Lee J."/>
            <person name="Park M."/>
            <person name="Lee H.-A."/>
            <person name="Lee H.-Y."/>
            <person name="Lee Y."/>
            <person name="Oh S."/>
            <person name="Lee J.H."/>
            <person name="Choi E."/>
            <person name="Choi E."/>
            <person name="Lee S.E."/>
            <person name="Jeon J."/>
            <person name="Kim H."/>
            <person name="Choi G."/>
            <person name="Song H."/>
            <person name="Lee J."/>
            <person name="Lee S.-C."/>
            <person name="Kwon J.-K."/>
            <person name="Lee H.-Y."/>
            <person name="Koo N."/>
            <person name="Hong Y."/>
            <person name="Kim R.W."/>
            <person name="Kang W.-H."/>
            <person name="Huh J.H."/>
            <person name="Kang B.-C."/>
            <person name="Yang T.-J."/>
            <person name="Lee Y.-H."/>
            <person name="Bennetzen J.L."/>
            <person name="Choi D."/>
        </authorList>
    </citation>
    <scope>NUCLEOTIDE SEQUENCE [LARGE SCALE GENOMIC DNA]</scope>
    <source>
        <strain evidence="8">cv. PBC81</strain>
    </source>
</reference>